<feature type="region of interest" description="Disordered" evidence="1">
    <location>
        <begin position="1"/>
        <end position="60"/>
    </location>
</feature>
<evidence type="ECO:0000313" key="2">
    <source>
        <dbReference type="EMBL" id="MDD9207866.1"/>
    </source>
</evidence>
<accession>A0ABT5U412</accession>
<proteinExistence type="predicted"/>
<dbReference type="EMBL" id="JARACI010001165">
    <property type="protein sequence ID" value="MDD9207866.1"/>
    <property type="molecule type" value="Genomic_DNA"/>
</dbReference>
<protein>
    <submittedName>
        <fullName evidence="2">Uncharacterized protein</fullName>
    </submittedName>
</protein>
<reference evidence="2" key="1">
    <citation type="submission" date="2023-02" db="EMBL/GenBank/DDBJ databases">
        <title>Georgenia sp.10Sc9-8, isolated from a soil sample collected from the Taklamakan desert.</title>
        <authorList>
            <person name="Liu S."/>
        </authorList>
    </citation>
    <scope>NUCLEOTIDE SEQUENCE</scope>
    <source>
        <strain evidence="2">10Sc9-8</strain>
    </source>
</reference>
<gene>
    <name evidence="2" type="ORF">PU560_15530</name>
</gene>
<comment type="caution">
    <text evidence="2">The sequence shown here is derived from an EMBL/GenBank/DDBJ whole genome shotgun (WGS) entry which is preliminary data.</text>
</comment>
<feature type="compositionally biased region" description="Basic and acidic residues" evidence="1">
    <location>
        <begin position="31"/>
        <end position="50"/>
    </location>
</feature>
<evidence type="ECO:0000256" key="1">
    <source>
        <dbReference type="SAM" id="MobiDB-lite"/>
    </source>
</evidence>
<evidence type="ECO:0000313" key="3">
    <source>
        <dbReference type="Proteomes" id="UP001165561"/>
    </source>
</evidence>
<sequence length="239" mass="24498">MTPADRPDDQPMDEAEVERMLAELDALGTTEEQHPGTRPADTRPADHPATAEDAPAESRPADAPARIALVLTPVASAPALAGLCAVSGIDVGVVPTSGGAMAVLQMPARPASEDGEWDIGELVGAVGGGPAVPTEADGLARTLSRLSRAGVVLLTAELATDVGIETGLSGQVTAHRYANGEDAGEVAPGLVIAAADQVVEDLILGRSAAADVRGYQRSGELPRWKAARMLGKGLRRRKP</sequence>
<dbReference type="Proteomes" id="UP001165561">
    <property type="component" value="Unassembled WGS sequence"/>
</dbReference>
<keyword evidence="3" id="KW-1185">Reference proteome</keyword>
<organism evidence="2 3">
    <name type="scientific">Georgenia halotolerans</name>
    <dbReference type="NCBI Taxonomy" id="3028317"/>
    <lineage>
        <taxon>Bacteria</taxon>
        <taxon>Bacillati</taxon>
        <taxon>Actinomycetota</taxon>
        <taxon>Actinomycetes</taxon>
        <taxon>Micrococcales</taxon>
        <taxon>Bogoriellaceae</taxon>
        <taxon>Georgenia</taxon>
    </lineage>
</organism>
<name>A0ABT5U412_9MICO</name>